<dbReference type="AlphaFoldDB" id="X6MR69"/>
<evidence type="ECO:0000313" key="3">
    <source>
        <dbReference type="EMBL" id="ETO15912.1"/>
    </source>
</evidence>
<keyword evidence="2" id="KW-0812">Transmembrane</keyword>
<dbReference type="SUPFAM" id="SSF117281">
    <property type="entry name" value="Kelch motif"/>
    <property type="match status" value="1"/>
</dbReference>
<dbReference type="Proteomes" id="UP000023152">
    <property type="component" value="Unassembled WGS sequence"/>
</dbReference>
<organism evidence="3 4">
    <name type="scientific">Reticulomyxa filosa</name>
    <dbReference type="NCBI Taxonomy" id="46433"/>
    <lineage>
        <taxon>Eukaryota</taxon>
        <taxon>Sar</taxon>
        <taxon>Rhizaria</taxon>
        <taxon>Retaria</taxon>
        <taxon>Foraminifera</taxon>
        <taxon>Monothalamids</taxon>
        <taxon>Reticulomyxidae</taxon>
        <taxon>Reticulomyxa</taxon>
    </lineage>
</organism>
<evidence type="ECO:0000256" key="2">
    <source>
        <dbReference type="SAM" id="Phobius"/>
    </source>
</evidence>
<feature type="compositionally biased region" description="Polar residues" evidence="1">
    <location>
        <begin position="119"/>
        <end position="129"/>
    </location>
</feature>
<feature type="transmembrane region" description="Helical" evidence="2">
    <location>
        <begin position="172"/>
        <end position="193"/>
    </location>
</feature>
<feature type="region of interest" description="Disordered" evidence="1">
    <location>
        <begin position="119"/>
        <end position="165"/>
    </location>
</feature>
<feature type="compositionally biased region" description="Low complexity" evidence="1">
    <location>
        <begin position="130"/>
        <end position="165"/>
    </location>
</feature>
<keyword evidence="2" id="KW-0472">Membrane</keyword>
<keyword evidence="4" id="KW-1185">Reference proteome</keyword>
<accession>X6MR69</accession>
<name>X6MR69_RETFI</name>
<reference evidence="3 4" key="1">
    <citation type="journal article" date="2013" name="Curr. Biol.">
        <title>The Genome of the Foraminiferan Reticulomyxa filosa.</title>
        <authorList>
            <person name="Glockner G."/>
            <person name="Hulsmann N."/>
            <person name="Schleicher M."/>
            <person name="Noegel A.A."/>
            <person name="Eichinger L."/>
            <person name="Gallinger C."/>
            <person name="Pawlowski J."/>
            <person name="Sierra R."/>
            <person name="Euteneuer U."/>
            <person name="Pillet L."/>
            <person name="Moustafa A."/>
            <person name="Platzer M."/>
            <person name="Groth M."/>
            <person name="Szafranski K."/>
            <person name="Schliwa M."/>
        </authorList>
    </citation>
    <scope>NUCLEOTIDE SEQUENCE [LARGE SCALE GENOMIC DNA]</scope>
</reference>
<dbReference type="Gene3D" id="2.120.10.80">
    <property type="entry name" value="Kelch-type beta propeller"/>
    <property type="match status" value="1"/>
</dbReference>
<dbReference type="InterPro" id="IPR015915">
    <property type="entry name" value="Kelch-typ_b-propeller"/>
</dbReference>
<gene>
    <name evidence="3" type="ORF">RFI_21453</name>
</gene>
<dbReference type="EMBL" id="ASPP01018707">
    <property type="protein sequence ID" value="ETO15912.1"/>
    <property type="molecule type" value="Genomic_DNA"/>
</dbReference>
<protein>
    <submittedName>
        <fullName evidence="3">Uncharacterized protein</fullName>
    </submittedName>
</protein>
<evidence type="ECO:0000256" key="1">
    <source>
        <dbReference type="SAM" id="MobiDB-lite"/>
    </source>
</evidence>
<evidence type="ECO:0000313" key="4">
    <source>
        <dbReference type="Proteomes" id="UP000023152"/>
    </source>
</evidence>
<sequence>MYTYIYLFCILYMYQASWTVSSAQTVYADYGRKAIAYNGYVYLIGGSGNPNVGASNDIQVFNANNGVLYNSTVVLPKYVSLGSGFLCQSNWRMYHMGGGDQDGYATNYLMYSNNFQPISTPKPTQANQGPTVSTTPSPARSTTAGSPTTSQSNQNGNNNSDSDSNSSSTMPWWPWLLLGLSIPLCAICIHFGITRYKQKKEVQNTYHKM</sequence>
<keyword evidence="2" id="KW-1133">Transmembrane helix</keyword>
<comment type="caution">
    <text evidence="3">The sequence shown here is derived from an EMBL/GenBank/DDBJ whole genome shotgun (WGS) entry which is preliminary data.</text>
</comment>
<proteinExistence type="predicted"/>